<evidence type="ECO:0000313" key="1">
    <source>
        <dbReference type="EMBL" id="BBI34960.1"/>
    </source>
</evidence>
<reference evidence="1 2" key="1">
    <citation type="submission" date="2019-01" db="EMBL/GenBank/DDBJ databases">
        <title>Complete genome sequence of Cohnella hallensis HS21 isolated from Korean fir (Abies koreana) rhizospheric soil.</title>
        <authorList>
            <person name="Jiang L."/>
            <person name="Kang S.W."/>
            <person name="Kim S."/>
            <person name="Jung J."/>
            <person name="Kim C.Y."/>
            <person name="Kim D.H."/>
            <person name="Kim S.W."/>
            <person name="Lee J."/>
        </authorList>
    </citation>
    <scope>NUCLEOTIDE SEQUENCE [LARGE SCALE GENOMIC DNA]</scope>
    <source>
        <strain evidence="1 2">HS21</strain>
    </source>
</reference>
<name>A0A3T1DA38_9BACL</name>
<protein>
    <submittedName>
        <fullName evidence="1">Uncharacterized protein</fullName>
    </submittedName>
</protein>
<evidence type="ECO:0000313" key="2">
    <source>
        <dbReference type="Proteomes" id="UP000289856"/>
    </source>
</evidence>
<dbReference type="Proteomes" id="UP000289856">
    <property type="component" value="Chromosome"/>
</dbReference>
<dbReference type="RefSeq" id="WP_130613162.1">
    <property type="nucleotide sequence ID" value="NZ_AP019400.1"/>
</dbReference>
<dbReference type="AlphaFoldDB" id="A0A3T1DA38"/>
<gene>
    <name evidence="1" type="ORF">KCTCHS21_43590</name>
</gene>
<organism evidence="1 2">
    <name type="scientific">Cohnella abietis</name>
    <dbReference type="NCBI Taxonomy" id="2507935"/>
    <lineage>
        <taxon>Bacteria</taxon>
        <taxon>Bacillati</taxon>
        <taxon>Bacillota</taxon>
        <taxon>Bacilli</taxon>
        <taxon>Bacillales</taxon>
        <taxon>Paenibacillaceae</taxon>
        <taxon>Cohnella</taxon>
    </lineage>
</organism>
<accession>A0A3T1DA38</accession>
<proteinExistence type="predicted"/>
<dbReference type="EMBL" id="AP019400">
    <property type="protein sequence ID" value="BBI34960.1"/>
    <property type="molecule type" value="Genomic_DNA"/>
</dbReference>
<dbReference type="KEGG" id="cohn:KCTCHS21_43590"/>
<keyword evidence="2" id="KW-1185">Reference proteome</keyword>
<sequence length="205" mass="24174">MHCTQYKPTSEEQTLSIFEGIISEQFGWNNIIFPFIPQMQGSKLIMKNMPEWKKVLIESDTPFIALDAAYEHRSVVHTGKRSIALLNIQIYNELKDEMQRKFQIQMRDFEIVFALGYLFQTNAMIEISNQQKIDFHDTDSDMFTSTAQIAMRNYLSRYGQNDYHAILVDYFYYSFTHQFEEITHFFSKRNKMLSAIAYEVGGYAD</sequence>